<feature type="coiled-coil region" evidence="2">
    <location>
        <begin position="130"/>
        <end position="157"/>
    </location>
</feature>
<dbReference type="InterPro" id="IPR010095">
    <property type="entry name" value="Cas12f1-like_TNB"/>
</dbReference>
<accession>A0A3A4R377</accession>
<keyword evidence="1" id="KW-0238">DNA-binding</keyword>
<feature type="domain" description="Cas12f1-like TNB" evidence="3">
    <location>
        <begin position="509"/>
        <end position="580"/>
    </location>
</feature>
<evidence type="ECO:0000313" key="4">
    <source>
        <dbReference type="EMBL" id="RJP56748.1"/>
    </source>
</evidence>
<evidence type="ECO:0000313" key="5">
    <source>
        <dbReference type="Proteomes" id="UP000266426"/>
    </source>
</evidence>
<keyword evidence="2" id="KW-0175">Coiled coil</keyword>
<dbReference type="AlphaFoldDB" id="A0A3A4R377"/>
<comment type="caution">
    <text evidence="4">The sequence shown here is derived from an EMBL/GenBank/DDBJ whole genome shotgun (WGS) entry which is preliminary data.</text>
</comment>
<dbReference type="GO" id="GO:0003677">
    <property type="term" value="F:DNA binding"/>
    <property type="evidence" value="ECO:0007669"/>
    <property type="project" value="UniProtKB-KW"/>
</dbReference>
<evidence type="ECO:0000259" key="3">
    <source>
        <dbReference type="Pfam" id="PF07282"/>
    </source>
</evidence>
<organism evidence="4 5">
    <name type="scientific">Candidatus Auribacter fodinae</name>
    <dbReference type="NCBI Taxonomy" id="2093366"/>
    <lineage>
        <taxon>Bacteria</taxon>
        <taxon>Pseudomonadati</taxon>
        <taxon>Candidatus Auribacterota</taxon>
        <taxon>Candidatus Auribacteria</taxon>
        <taxon>Candidatus Auribacterales</taxon>
        <taxon>Candidatus Auribacteraceae</taxon>
        <taxon>Candidatus Auribacter</taxon>
    </lineage>
</organism>
<proteinExistence type="predicted"/>
<dbReference type="Proteomes" id="UP000266426">
    <property type="component" value="Unassembled WGS sequence"/>
</dbReference>
<gene>
    <name evidence="4" type="ORF">C4541_11490</name>
</gene>
<protein>
    <submittedName>
        <fullName evidence="4">Transposase</fullName>
    </submittedName>
</protein>
<dbReference type="Pfam" id="PF07282">
    <property type="entry name" value="Cas12f1-like_TNB"/>
    <property type="match status" value="1"/>
</dbReference>
<evidence type="ECO:0000256" key="1">
    <source>
        <dbReference type="ARBA" id="ARBA00023125"/>
    </source>
</evidence>
<evidence type="ECO:0000256" key="2">
    <source>
        <dbReference type="SAM" id="Coils"/>
    </source>
</evidence>
<sequence length="603" mass="69946">MKSFKLKLLPTDEQNVLLNEVFCKWASLCTRMASKGHDKERLAPPDSSGNYFNKTQLNQVNTDVTDHMGALEESASQKERAVEKVKRRLKLISDMLSEPNLRDVSQQKPTTFRPLEWVKEGLLKTKYHTVHYWQKECDKLTKQKERMEKTIEKIKKGKITFKPTKMSLHQNCFSLSFGKGTFSMRPFSDTKRGINLDMLTAPIQPAIGKNDGKSSLRSKEFIARNIENYIIFSIHSQLFGLSRSEELLLNAKKEELVAKRDAMLKKKSDSLSKKIKELEKIVGRKITDSERSEIMSQGGKLSSEKFSEDNSYLKTLKVLAKDIIGREELFRLKKYPIVIRKPLNERKKLKNLKPDEWEYYLQLSYDELEKKEFTPKTIMGIDRGLKHILAIAIYDPVQNKFVKNMLIPNPILGWKWKLRKIKRSIQHMERRIRAQQNAHVPENQLKKRLKSIENKIDYYYHNVSRQILNLAHDFKSAIVVEDLQNMKQHGRKKSKGLRGLNYALSNFDYGKIMGLVKYKAESENVPLLTVLPAGTSQNCAYCLLYGKEQGNYVRNNVNSKIGKCKLHGEIDADINAARTIAICYHKNINEPKPYGERKTFKRK</sequence>
<dbReference type="EMBL" id="QZJZ01000091">
    <property type="protein sequence ID" value="RJP56748.1"/>
    <property type="molecule type" value="Genomic_DNA"/>
</dbReference>
<name>A0A3A4R377_9BACT</name>
<dbReference type="NCBIfam" id="TIGR01766">
    <property type="entry name" value="IS200/IS605 family accessory protein TnpB-like domain"/>
    <property type="match status" value="1"/>
</dbReference>
<reference evidence="4 5" key="1">
    <citation type="journal article" date="2017" name="ISME J.">
        <title>Energy and carbon metabolisms in a deep terrestrial subsurface fluid microbial community.</title>
        <authorList>
            <person name="Momper L."/>
            <person name="Jungbluth S.P."/>
            <person name="Lee M.D."/>
            <person name="Amend J.P."/>
        </authorList>
    </citation>
    <scope>NUCLEOTIDE SEQUENCE [LARGE SCALE GENOMIC DNA]</scope>
    <source>
        <strain evidence="4">SURF_26</strain>
    </source>
</reference>